<dbReference type="OrthoDB" id="8764943at2"/>
<dbReference type="Gene3D" id="2.40.170.20">
    <property type="entry name" value="TonB-dependent receptor, beta-barrel domain"/>
    <property type="match status" value="1"/>
</dbReference>
<keyword evidence="4" id="KW-0732">Signal</keyword>
<dbReference type="PANTHER" id="PTHR40980:SF4">
    <property type="entry name" value="TONB-DEPENDENT RECEPTOR-LIKE BETA-BARREL DOMAIN-CONTAINING PROTEIN"/>
    <property type="match status" value="1"/>
</dbReference>
<feature type="signal peptide" evidence="4">
    <location>
        <begin position="1"/>
        <end position="19"/>
    </location>
</feature>
<reference evidence="6 7" key="1">
    <citation type="submission" date="2018-04" db="EMBL/GenBank/DDBJ databases">
        <title>Genomic Encyclopedia of Archaeal and Bacterial Type Strains, Phase II (KMG-II): from individual species to whole genera.</title>
        <authorList>
            <person name="Goeker M."/>
        </authorList>
    </citation>
    <scope>NUCLEOTIDE SEQUENCE [LARGE SCALE GENOMIC DNA]</scope>
    <source>
        <strain evidence="6 7">DSM 25731</strain>
    </source>
</reference>
<dbReference type="Proteomes" id="UP000244090">
    <property type="component" value="Unassembled WGS sequence"/>
</dbReference>
<evidence type="ECO:0000313" key="7">
    <source>
        <dbReference type="Proteomes" id="UP000244090"/>
    </source>
</evidence>
<keyword evidence="7" id="KW-1185">Reference proteome</keyword>
<evidence type="ECO:0000313" key="6">
    <source>
        <dbReference type="EMBL" id="PTX62219.1"/>
    </source>
</evidence>
<dbReference type="GO" id="GO:0009279">
    <property type="term" value="C:cell outer membrane"/>
    <property type="evidence" value="ECO:0007669"/>
    <property type="project" value="UniProtKB-SubCell"/>
</dbReference>
<dbReference type="EMBL" id="QBKT01000003">
    <property type="protein sequence ID" value="PTX62219.1"/>
    <property type="molecule type" value="Genomic_DNA"/>
</dbReference>
<dbReference type="AlphaFoldDB" id="A0A2T6C1N3"/>
<protein>
    <submittedName>
        <fullName evidence="6">Outer membrane receptor protein involved in Fe transport</fullName>
    </submittedName>
</protein>
<dbReference type="InterPro" id="IPR037066">
    <property type="entry name" value="Plug_dom_sf"/>
</dbReference>
<keyword evidence="6" id="KW-0675">Receptor</keyword>
<keyword evidence="2" id="KW-0472">Membrane</keyword>
<dbReference type="Gene3D" id="2.60.40.1120">
    <property type="entry name" value="Carboxypeptidase-like, regulatory domain"/>
    <property type="match status" value="1"/>
</dbReference>
<accession>A0A2T6C1N3</accession>
<dbReference type="PANTHER" id="PTHR40980">
    <property type="entry name" value="PLUG DOMAIN-CONTAINING PROTEIN"/>
    <property type="match status" value="1"/>
</dbReference>
<evidence type="ECO:0000256" key="3">
    <source>
        <dbReference type="ARBA" id="ARBA00023237"/>
    </source>
</evidence>
<keyword evidence="3" id="KW-0998">Cell outer membrane</keyword>
<organism evidence="6 7">
    <name type="scientific">Kordia periserrulae</name>
    <dbReference type="NCBI Taxonomy" id="701523"/>
    <lineage>
        <taxon>Bacteria</taxon>
        <taxon>Pseudomonadati</taxon>
        <taxon>Bacteroidota</taxon>
        <taxon>Flavobacteriia</taxon>
        <taxon>Flavobacteriales</taxon>
        <taxon>Flavobacteriaceae</taxon>
        <taxon>Kordia</taxon>
    </lineage>
</organism>
<feature type="domain" description="Outer membrane protein beta-barrel" evidence="5">
    <location>
        <begin position="366"/>
        <end position="762"/>
    </location>
</feature>
<dbReference type="Pfam" id="PF14905">
    <property type="entry name" value="OMP_b-brl_3"/>
    <property type="match status" value="1"/>
</dbReference>
<dbReference type="SUPFAM" id="SSF49464">
    <property type="entry name" value="Carboxypeptidase regulatory domain-like"/>
    <property type="match status" value="1"/>
</dbReference>
<dbReference type="InterPro" id="IPR036942">
    <property type="entry name" value="Beta-barrel_TonB_sf"/>
</dbReference>
<name>A0A2T6C1N3_9FLAO</name>
<comment type="subcellular location">
    <subcellularLocation>
        <location evidence="1">Cell outer membrane</location>
    </subcellularLocation>
</comment>
<dbReference type="InterPro" id="IPR041700">
    <property type="entry name" value="OMP_b-brl_3"/>
</dbReference>
<proteinExistence type="predicted"/>
<dbReference type="Gene3D" id="2.170.130.10">
    <property type="entry name" value="TonB-dependent receptor, plug domain"/>
    <property type="match status" value="1"/>
</dbReference>
<dbReference type="Pfam" id="PF13620">
    <property type="entry name" value="CarboxypepD_reg"/>
    <property type="match status" value="1"/>
</dbReference>
<evidence type="ECO:0000256" key="4">
    <source>
        <dbReference type="SAM" id="SignalP"/>
    </source>
</evidence>
<sequence>MLKTLISFILLLASYSLCAQSTISGKVTDTSKQPMSFSNIVLYDNATETPLQAVIVEENGTYTFTNVKNGSYVVEASLFGYKTERSIILNIDTTKKVTFDFVLREDVPENLDEVVIVAKKPIITQNAEKLVVNLEKSEMVNSNVRDIVKKIPGVLVTGNNLSYAGQSNIRILINGKQTNYMDMQTLLREMPADNIAKIELIQQPGAEYDADGSGALINIILKKNVKLGTYGSLKSMVGYVDDFTFRKSASIASFKGKINWQAGASYSRGSWREDLQIIRRVGDDVYDQFSRSPFDPNTLRLNAGLDYYINDKHTTGISVRRTETSSNRVTDNVTNITSNGTLDMLETDNRFERDWKLYVINPYYEYDDEVNKLTLDFNYVDYKSTNENNLFQTGQSMVAYDNQRYFQDADYNIYTYQADYKRTLNDKISLHAGLKYANVDSDSDLQSLVQTNSGEFVNNPNQTNRFLIDEDIMAAYAKVNVKLDKWSFSGGLRWEQSETVGTSQNVNTSLNRTIAKFFPSLSITRNITEEIAANVAYSYRIQRPSYETLNPFVYYYDPFTFEQGNPTLRPALTNSFRFNLTYENQPFFSVSYNKTDDTLFQLISQNDATSETSRSVINLSKNENWSFSLFAPLNLVKGLDGYTGVIVNYNRFMSEELTPVLDNKKWNMTWFTSAEYKLPWGIQSEVSGYYTSGGFEGQIEFDWIAGLDIAFSKKFMNDQLKVSVELEEILDRKFNGTINYDNVNANIISDFPRRNVFLQLSYSFGKKYNKDKNRKNGAGDEVDRINTKQ</sequence>
<evidence type="ECO:0000256" key="2">
    <source>
        <dbReference type="ARBA" id="ARBA00023136"/>
    </source>
</evidence>
<evidence type="ECO:0000259" key="5">
    <source>
        <dbReference type="Pfam" id="PF14905"/>
    </source>
</evidence>
<dbReference type="SUPFAM" id="SSF56935">
    <property type="entry name" value="Porins"/>
    <property type="match status" value="1"/>
</dbReference>
<dbReference type="InterPro" id="IPR008969">
    <property type="entry name" value="CarboxyPept-like_regulatory"/>
</dbReference>
<dbReference type="RefSeq" id="WP_108114598.1">
    <property type="nucleotide sequence ID" value="NZ_QBKT01000003.1"/>
</dbReference>
<feature type="chain" id="PRO_5015533085" evidence="4">
    <location>
        <begin position="20"/>
        <end position="789"/>
    </location>
</feature>
<comment type="caution">
    <text evidence="6">The sequence shown here is derived from an EMBL/GenBank/DDBJ whole genome shotgun (WGS) entry which is preliminary data.</text>
</comment>
<gene>
    <name evidence="6" type="ORF">C8N46_103318</name>
</gene>
<evidence type="ECO:0000256" key="1">
    <source>
        <dbReference type="ARBA" id="ARBA00004442"/>
    </source>
</evidence>